<keyword evidence="3" id="KW-1185">Reference proteome</keyword>
<feature type="transmembrane region" description="Helical" evidence="1">
    <location>
        <begin position="16"/>
        <end position="36"/>
    </location>
</feature>
<keyword evidence="1" id="KW-0812">Transmembrane</keyword>
<organism evidence="2 3">
    <name type="scientific">Neisseria mucosa C102</name>
    <dbReference type="NCBI Taxonomy" id="435832"/>
    <lineage>
        <taxon>Bacteria</taxon>
        <taxon>Pseudomonadati</taxon>
        <taxon>Pseudomonadota</taxon>
        <taxon>Betaproteobacteria</taxon>
        <taxon>Neisseriales</taxon>
        <taxon>Neisseriaceae</taxon>
        <taxon>Neisseria</taxon>
    </lineage>
</organism>
<protein>
    <submittedName>
        <fullName evidence="2">Uncharacterized protein</fullName>
    </submittedName>
</protein>
<accession>A0ABN0CCL8</accession>
<sequence>MGTVCQMAHILKGNGLIRIVIIMLSAVVAAVVHRQVNGILKINKDKEFHSSF</sequence>
<dbReference type="EMBL" id="ACRG01000004">
    <property type="protein sequence ID" value="EFV81095.1"/>
    <property type="molecule type" value="Genomic_DNA"/>
</dbReference>
<keyword evidence="1" id="KW-0472">Membrane</keyword>
<comment type="caution">
    <text evidence="2">The sequence shown here is derived from an EMBL/GenBank/DDBJ whole genome shotgun (WGS) entry which is preliminary data.</text>
</comment>
<keyword evidence="1" id="KW-1133">Transmembrane helix</keyword>
<evidence type="ECO:0000256" key="1">
    <source>
        <dbReference type="SAM" id="Phobius"/>
    </source>
</evidence>
<evidence type="ECO:0000313" key="2">
    <source>
        <dbReference type="EMBL" id="EFV81095.1"/>
    </source>
</evidence>
<evidence type="ECO:0000313" key="3">
    <source>
        <dbReference type="Proteomes" id="UP000003612"/>
    </source>
</evidence>
<gene>
    <name evidence="2" type="ORF">HMPREF0604_00550</name>
</gene>
<name>A0ABN0CCL8_NEIMU</name>
<dbReference type="Proteomes" id="UP000003612">
    <property type="component" value="Unassembled WGS sequence"/>
</dbReference>
<proteinExistence type="predicted"/>
<reference evidence="2 3" key="1">
    <citation type="submission" date="2010-12" db="EMBL/GenBank/DDBJ databases">
        <title>The Genome Sequence of Neisseria mucosa strain C102.</title>
        <authorList>
            <consortium name="The Broad Institute Genome Sequencing Platform"/>
            <person name="Earl A."/>
            <person name="Ward D."/>
            <person name="Feldgarden M."/>
            <person name="Gevers D."/>
            <person name="Sibley C.D."/>
            <person name="Field T.R."/>
            <person name="Grinwis M."/>
            <person name="Eshaghurshan C.S."/>
            <person name="Surette M."/>
            <person name="Young S.K."/>
            <person name="Zeng Q."/>
            <person name="Gargeya S."/>
            <person name="Fitzgerald M."/>
            <person name="Haas B."/>
            <person name="Abouelleil A."/>
            <person name="Alvarado L."/>
            <person name="Arachchi H.M."/>
            <person name="Berlin A."/>
            <person name="Brown A."/>
            <person name="Chapman S.B."/>
            <person name="Chen Z."/>
            <person name="Dunbar C."/>
            <person name="Freedman E."/>
            <person name="Gearin G."/>
            <person name="Gellesch M."/>
            <person name="Goldberg J."/>
            <person name="Griggs A."/>
            <person name="Gujja S."/>
            <person name="Heilman E."/>
            <person name="Heiman D."/>
            <person name="Howarth C."/>
            <person name="Larson L."/>
            <person name="Lui A."/>
            <person name="MacDonald P.J.P."/>
            <person name="Mehta T."/>
            <person name="Montmayeur A."/>
            <person name="Murphy C."/>
            <person name="Neiman D."/>
            <person name="Pearson M."/>
            <person name="Priest M."/>
            <person name="Roberts A."/>
            <person name="Saif S."/>
            <person name="Shea T."/>
            <person name="Shenoy N."/>
            <person name="Sisk P."/>
            <person name="Stolte C."/>
            <person name="Sykes S."/>
            <person name="White J."/>
            <person name="Yandava C."/>
            <person name="Nusbaum C."/>
            <person name="Birren B."/>
        </authorList>
    </citation>
    <scope>NUCLEOTIDE SEQUENCE [LARGE SCALE GENOMIC DNA]</scope>
    <source>
        <strain evidence="2 3">C102</strain>
    </source>
</reference>